<dbReference type="AlphaFoldDB" id="A0A931LYJ4"/>
<evidence type="ECO:0000256" key="1">
    <source>
        <dbReference type="ARBA" id="ARBA00001561"/>
    </source>
</evidence>
<dbReference type="PANTHER" id="PTHR30417:SF1">
    <property type="entry name" value="N-ACETYLMURAMOYL-L-ALANINE AMIDASE AMID"/>
    <property type="match status" value="1"/>
</dbReference>
<keyword evidence="3" id="KW-0378">Hydrolase</keyword>
<evidence type="ECO:0000256" key="4">
    <source>
        <dbReference type="ARBA" id="ARBA00023316"/>
    </source>
</evidence>
<accession>A0A931LYJ4</accession>
<comment type="caution">
    <text evidence="6">The sequence shown here is derived from an EMBL/GenBank/DDBJ whole genome shotgun (WGS) entry which is preliminary data.</text>
</comment>
<name>A0A931LYJ4_FIMGI</name>
<dbReference type="GO" id="GO:0008745">
    <property type="term" value="F:N-acetylmuramoyl-L-alanine amidase activity"/>
    <property type="evidence" value="ECO:0007669"/>
    <property type="project" value="UniProtKB-EC"/>
</dbReference>
<dbReference type="GO" id="GO:0071555">
    <property type="term" value="P:cell wall organization"/>
    <property type="evidence" value="ECO:0007669"/>
    <property type="project" value="UniProtKB-KW"/>
</dbReference>
<dbReference type="GO" id="GO:0009253">
    <property type="term" value="P:peptidoglycan catabolic process"/>
    <property type="evidence" value="ECO:0007669"/>
    <property type="project" value="InterPro"/>
</dbReference>
<dbReference type="Gene3D" id="3.40.80.10">
    <property type="entry name" value="Peptidoglycan recognition protein-like"/>
    <property type="match status" value="1"/>
</dbReference>
<evidence type="ECO:0000256" key="3">
    <source>
        <dbReference type="ARBA" id="ARBA00022801"/>
    </source>
</evidence>
<dbReference type="InterPro" id="IPR036505">
    <property type="entry name" value="Amidase/PGRP_sf"/>
</dbReference>
<protein>
    <recommendedName>
        <fullName evidence="2">N-acetylmuramoyl-L-alanine amidase</fullName>
        <ecNumber evidence="2">3.5.1.28</ecNumber>
    </recommendedName>
</protein>
<evidence type="ECO:0000256" key="2">
    <source>
        <dbReference type="ARBA" id="ARBA00011901"/>
    </source>
</evidence>
<dbReference type="Proteomes" id="UP000727962">
    <property type="component" value="Unassembled WGS sequence"/>
</dbReference>
<dbReference type="GO" id="GO:0009254">
    <property type="term" value="P:peptidoglycan turnover"/>
    <property type="evidence" value="ECO:0007669"/>
    <property type="project" value="TreeGrafter"/>
</dbReference>
<proteinExistence type="predicted"/>
<dbReference type="EMBL" id="JACOSL010000002">
    <property type="protein sequence ID" value="MBI1755501.1"/>
    <property type="molecule type" value="Genomic_DNA"/>
</dbReference>
<dbReference type="PANTHER" id="PTHR30417">
    <property type="entry name" value="N-ACETYLMURAMOYL-L-ALANINE AMIDASE AMID"/>
    <property type="match status" value="1"/>
</dbReference>
<comment type="catalytic activity">
    <reaction evidence="1">
        <text>Hydrolyzes the link between N-acetylmuramoyl residues and L-amino acid residues in certain cell-wall glycopeptides.</text>
        <dbReference type="EC" id="3.5.1.28"/>
    </reaction>
</comment>
<evidence type="ECO:0000313" key="7">
    <source>
        <dbReference type="Proteomes" id="UP000727962"/>
    </source>
</evidence>
<dbReference type="CDD" id="cd06583">
    <property type="entry name" value="PGRP"/>
    <property type="match status" value="1"/>
</dbReference>
<dbReference type="InterPro" id="IPR051206">
    <property type="entry name" value="NAMLAA_amidase_2"/>
</dbReference>
<dbReference type="SUPFAM" id="SSF55846">
    <property type="entry name" value="N-acetylmuramoyl-L-alanine amidase-like"/>
    <property type="match status" value="1"/>
</dbReference>
<evidence type="ECO:0000259" key="5">
    <source>
        <dbReference type="SMART" id="SM00644"/>
    </source>
</evidence>
<gene>
    <name evidence="6" type="ORF">HYR64_00145</name>
</gene>
<sequence>MPSPWADPGYLKLIWVQSPNWNHRPAGAVVDTVVVHSTVIPTLQATTEAFYRESSQVSAHFTIGRDGSIVQNVSTFERGWHAGVSVDAFGRGNVNDFSIGIELVNLNDGADPYPLAQTEALGSLISALRRRFPLRYVTSHAMIARPLGRKSDPKAFPWDRLDRVGLALMP</sequence>
<evidence type="ECO:0000313" key="6">
    <source>
        <dbReference type="EMBL" id="MBI1755501.1"/>
    </source>
</evidence>
<dbReference type="Pfam" id="PF01510">
    <property type="entry name" value="Amidase_2"/>
    <property type="match status" value="1"/>
</dbReference>
<feature type="domain" description="N-acetylmuramoyl-L-alanine amidase" evidence="5">
    <location>
        <begin position="18"/>
        <end position="154"/>
    </location>
</feature>
<dbReference type="SMART" id="SM00644">
    <property type="entry name" value="Ami_2"/>
    <property type="match status" value="1"/>
</dbReference>
<organism evidence="6 7">
    <name type="scientific">Fimbriimonas ginsengisoli</name>
    <dbReference type="NCBI Taxonomy" id="1005039"/>
    <lineage>
        <taxon>Bacteria</taxon>
        <taxon>Bacillati</taxon>
        <taxon>Armatimonadota</taxon>
        <taxon>Fimbriimonadia</taxon>
        <taxon>Fimbriimonadales</taxon>
        <taxon>Fimbriimonadaceae</taxon>
        <taxon>Fimbriimonas</taxon>
    </lineage>
</organism>
<reference evidence="6" key="1">
    <citation type="submission" date="2020-07" db="EMBL/GenBank/DDBJ databases">
        <title>Huge and variable diversity of episymbiotic CPR bacteria and DPANN archaea in groundwater ecosystems.</title>
        <authorList>
            <person name="He C.Y."/>
            <person name="Keren R."/>
            <person name="Whittaker M."/>
            <person name="Farag I.F."/>
            <person name="Doudna J."/>
            <person name="Cate J.H.D."/>
            <person name="Banfield J.F."/>
        </authorList>
    </citation>
    <scope>NUCLEOTIDE SEQUENCE</scope>
    <source>
        <strain evidence="6">NC_groundwater_17_Pr7_B-0.1um_64_12</strain>
    </source>
</reference>
<keyword evidence="4" id="KW-0961">Cell wall biogenesis/degradation</keyword>
<dbReference type="InterPro" id="IPR002502">
    <property type="entry name" value="Amidase_domain"/>
</dbReference>
<dbReference type="EC" id="3.5.1.28" evidence="2"/>